<gene>
    <name evidence="2" type="ORF">PVAG01_01943</name>
</gene>
<feature type="signal peptide" evidence="1">
    <location>
        <begin position="1"/>
        <end position="20"/>
    </location>
</feature>
<dbReference type="Gene3D" id="1.50.10.10">
    <property type="match status" value="1"/>
</dbReference>
<keyword evidence="3" id="KW-1185">Reference proteome</keyword>
<organism evidence="2 3">
    <name type="scientific">Phlyctema vagabunda</name>
    <dbReference type="NCBI Taxonomy" id="108571"/>
    <lineage>
        <taxon>Eukaryota</taxon>
        <taxon>Fungi</taxon>
        <taxon>Dikarya</taxon>
        <taxon>Ascomycota</taxon>
        <taxon>Pezizomycotina</taxon>
        <taxon>Leotiomycetes</taxon>
        <taxon>Helotiales</taxon>
        <taxon>Dermateaceae</taxon>
        <taxon>Phlyctema</taxon>
    </lineage>
</organism>
<evidence type="ECO:0000313" key="2">
    <source>
        <dbReference type="EMBL" id="KAL3428434.1"/>
    </source>
</evidence>
<evidence type="ECO:0008006" key="4">
    <source>
        <dbReference type="Google" id="ProtNLM"/>
    </source>
</evidence>
<reference evidence="2 3" key="1">
    <citation type="submission" date="2024-06" db="EMBL/GenBank/DDBJ databases">
        <title>Complete genome of Phlyctema vagabunda strain 19-DSS-EL-015.</title>
        <authorList>
            <person name="Fiorenzani C."/>
        </authorList>
    </citation>
    <scope>NUCLEOTIDE SEQUENCE [LARGE SCALE GENOMIC DNA]</scope>
    <source>
        <strain evidence="2 3">19-DSS-EL-015</strain>
    </source>
</reference>
<evidence type="ECO:0000256" key="1">
    <source>
        <dbReference type="SAM" id="SignalP"/>
    </source>
</evidence>
<name>A0ABR4PYG6_9HELO</name>
<dbReference type="EMBL" id="JBFCZG010000001">
    <property type="protein sequence ID" value="KAL3428434.1"/>
    <property type="molecule type" value="Genomic_DNA"/>
</dbReference>
<proteinExistence type="predicted"/>
<sequence length="699" mass="78176">MRADLFLLFCTLQHVVLVGADAIDRRAVVERFNPVRNASSSTTPLQIGNGNFAFGADVTGLQTFLPYNTLSSWGWHNMSLPTTVNQTRPEDFTGLDWETHGRLVNYAQPNPAQPVISNWLIQNPQRINLGRIGIWFNGKNISEDALAGKGQELHLWEGSLESWFSLQGKEIRVTTWVDPIQDTVAVKLTGDGLADGEIGVFLDYPYADTLKFDAPFVGTYNGVGNHSTEIKTDGSQAVIRHDMDSTTYYTTILWEQEASISGPVNGTHRYVLKPNAGCSELFFTVNFSPTRPTEPVDSKTVSENAKEWWAGYWNDGAFIDLTSANASSDAIELQRRVILSQYLLAVNSAARDPPQESGLVNNGWYGKFHLEMYLWNTGHFARWGRFQLLDRSIDVYKRFLASSLERAADQGYEGARWGKMSDPTGRSAPGEINSLLIWQQPHPMYFAEMQWRQDPSNETLEQWDEVLSSTAVFMASFAWWNASTNVYDIGPPMYPVSENTNPNATINPTFELAYWRFGLQVAISWKERQELPVPESWVHVVENLAPLPVVEETYAVYEGIPDMWIDENTVYDHPGMVGIYGLLPPTPGFNVTVSANTAARIRTSWNFAELYGWDFSMLAMNSVRLGDAEGAVAYLLDQYYQFDDAGYAVGGIRVPTPYMPSSGALLYAIALMAGGWDGSEGVHFPPDWVVRAEGFEPAM</sequence>
<accession>A0ABR4PYG6</accession>
<feature type="chain" id="PRO_5047129513" description="Six-hairpin glycosidase-like protein" evidence="1">
    <location>
        <begin position="21"/>
        <end position="699"/>
    </location>
</feature>
<dbReference type="Proteomes" id="UP001629113">
    <property type="component" value="Unassembled WGS sequence"/>
</dbReference>
<protein>
    <recommendedName>
        <fullName evidence="4">Six-hairpin glycosidase-like protein</fullName>
    </recommendedName>
</protein>
<dbReference type="InterPro" id="IPR008928">
    <property type="entry name" value="6-hairpin_glycosidase_sf"/>
</dbReference>
<comment type="caution">
    <text evidence="2">The sequence shown here is derived from an EMBL/GenBank/DDBJ whole genome shotgun (WGS) entry which is preliminary data.</text>
</comment>
<keyword evidence="1" id="KW-0732">Signal</keyword>
<evidence type="ECO:0000313" key="3">
    <source>
        <dbReference type="Proteomes" id="UP001629113"/>
    </source>
</evidence>
<dbReference type="InterPro" id="IPR012341">
    <property type="entry name" value="6hp_glycosidase-like_sf"/>
</dbReference>
<dbReference type="SUPFAM" id="SSF48208">
    <property type="entry name" value="Six-hairpin glycosidases"/>
    <property type="match status" value="1"/>
</dbReference>